<accession>A0A6C2UBY1</accession>
<evidence type="ECO:0008006" key="4">
    <source>
        <dbReference type="Google" id="ProtNLM"/>
    </source>
</evidence>
<proteinExistence type="predicted"/>
<dbReference type="GO" id="GO:0009653">
    <property type="term" value="P:anatomical structure morphogenesis"/>
    <property type="evidence" value="ECO:0007669"/>
    <property type="project" value="TreeGrafter"/>
</dbReference>
<dbReference type="Pfam" id="PF17963">
    <property type="entry name" value="Big_9"/>
    <property type="match status" value="2"/>
</dbReference>
<dbReference type="NCBIfam" id="NF012211">
    <property type="entry name" value="tand_rpt_95"/>
    <property type="match status" value="2"/>
</dbReference>
<evidence type="ECO:0000256" key="1">
    <source>
        <dbReference type="SAM" id="SignalP"/>
    </source>
</evidence>
<dbReference type="Gene3D" id="2.60.40.2810">
    <property type="match status" value="1"/>
</dbReference>
<name>A0A6C2UBY1_PONDE</name>
<feature type="signal peptide" evidence="1">
    <location>
        <begin position="1"/>
        <end position="20"/>
    </location>
</feature>
<dbReference type="InterPro" id="IPR051561">
    <property type="entry name" value="FRAS1_ECM"/>
</dbReference>
<protein>
    <recommendedName>
        <fullName evidence="4">Tandem-95 repeat protein</fullName>
    </recommendedName>
</protein>
<keyword evidence="3" id="KW-1185">Reference proteome</keyword>
<reference evidence="2 3" key="1">
    <citation type="submission" date="2019-04" db="EMBL/GenBank/DDBJ databases">
        <authorList>
            <person name="Van Vliet M D."/>
        </authorList>
    </citation>
    <scope>NUCLEOTIDE SEQUENCE [LARGE SCALE GENOMIC DNA]</scope>
    <source>
        <strain evidence="2 3">F1</strain>
    </source>
</reference>
<dbReference type="EMBL" id="CAAHFG010000004">
    <property type="protein sequence ID" value="VGO16941.1"/>
    <property type="molecule type" value="Genomic_DNA"/>
</dbReference>
<organism evidence="2 3">
    <name type="scientific">Pontiella desulfatans</name>
    <dbReference type="NCBI Taxonomy" id="2750659"/>
    <lineage>
        <taxon>Bacteria</taxon>
        <taxon>Pseudomonadati</taxon>
        <taxon>Kiritimatiellota</taxon>
        <taxon>Kiritimatiellia</taxon>
        <taxon>Kiritimatiellales</taxon>
        <taxon>Pontiellaceae</taxon>
        <taxon>Pontiella</taxon>
    </lineage>
</organism>
<dbReference type="RefSeq" id="WP_136082451.1">
    <property type="nucleotide sequence ID" value="NZ_CAAHFG010000004.1"/>
</dbReference>
<evidence type="ECO:0000313" key="3">
    <source>
        <dbReference type="Proteomes" id="UP000366872"/>
    </source>
</evidence>
<dbReference type="Proteomes" id="UP000366872">
    <property type="component" value="Unassembled WGS sequence"/>
</dbReference>
<dbReference type="PANTHER" id="PTHR45739">
    <property type="entry name" value="MATRIX PROTEIN, PUTATIVE-RELATED"/>
    <property type="match status" value="1"/>
</dbReference>
<dbReference type="AlphaFoldDB" id="A0A6C2UBY1"/>
<gene>
    <name evidence="2" type="ORF">PDESU_05534</name>
</gene>
<feature type="chain" id="PRO_5025400154" description="Tandem-95 repeat protein" evidence="1">
    <location>
        <begin position="21"/>
        <end position="661"/>
    </location>
</feature>
<evidence type="ECO:0000313" key="2">
    <source>
        <dbReference type="EMBL" id="VGO16941.1"/>
    </source>
</evidence>
<sequence length="661" mass="68451">MRKTTWIAALAAGIVGISNAETIYIDFYDNGTVNSATETYNVLHSGAGQGGSHPLASASSGLSIMNMVDTGNGATPVDAHLISYNNDGNTSAGGGNVAIGEISGIATNASSDALWCNDQGTAGSDFGLVLTFSNLTGSAYNISLLTATSSGAGTWSVTTGAGDASAVAYPTVVNTSNTLDWTSVVPVGGTIQLTSANTSGGSWKNIWLAFASLEAVTVSGAPPSADAISTNVVEDGSVNITLSGDDTDGDELTYRIQSMPANGTLTTNGTLPDVTYTPDANYVGDDSFTYYVNDGTLDSTVATVSITVDPGNDDAPVADDKEVTVLENGSVEITLSGSDPEGSNLTYAVVSGPGNGSLSDTTGQVLTYTPDADFFGSDSFTYTVNDGAQDSAPAIVSITVIEVSDDTLIINGDFEADEIAGNNVLGPVTGWNDGANIRIDASDSKTPGNPNTVVRLTGNSTVYQNFTTTWSSNDTFKLTFNACNVWWKTGTEPGIWVSMRSATGTEYAAQLAATAQTHANTTYADWTQDMTWSFEFACSNLVAAGASPNDELRLNFWSKNNNNSINWLDNVSLALEVGELPPPSEVGDISIEVVSGGTEVALTWPTAAGWNYGVVARSSLVIGSWDTATDITNGVPGNGGDVTITIPATDDVEFYRAYLDN</sequence>
<dbReference type="Gene3D" id="2.60.40.3440">
    <property type="match status" value="1"/>
</dbReference>
<dbReference type="PANTHER" id="PTHR45739:SF8">
    <property type="entry name" value="FRAS1-RELATED EXTRACELLULAR MATRIX PROTEIN 1"/>
    <property type="match status" value="1"/>
</dbReference>
<keyword evidence="1" id="KW-0732">Signal</keyword>